<proteinExistence type="inferred from homology"/>
<gene>
    <name evidence="12" type="ORF">RI129_000230</name>
</gene>
<dbReference type="Gene3D" id="1.10.1380.10">
    <property type="entry name" value="Neutral endopeptidase , domain2"/>
    <property type="match status" value="1"/>
</dbReference>
<dbReference type="InterPro" id="IPR000718">
    <property type="entry name" value="Peptidase_M13"/>
</dbReference>
<evidence type="ECO:0000256" key="8">
    <source>
        <dbReference type="ARBA" id="ARBA00023049"/>
    </source>
</evidence>
<keyword evidence="13" id="KW-1185">Reference proteome</keyword>
<feature type="signal peptide" evidence="9">
    <location>
        <begin position="1"/>
        <end position="21"/>
    </location>
</feature>
<keyword evidence="4" id="KW-0645">Protease</keyword>
<evidence type="ECO:0000256" key="4">
    <source>
        <dbReference type="ARBA" id="ARBA00022670"/>
    </source>
</evidence>
<evidence type="ECO:0000256" key="6">
    <source>
        <dbReference type="ARBA" id="ARBA00022801"/>
    </source>
</evidence>
<keyword evidence="5" id="KW-0479">Metal-binding</keyword>
<feature type="domain" description="Peptidase M13 C-terminal" evidence="10">
    <location>
        <begin position="504"/>
        <end position="706"/>
    </location>
</feature>
<keyword evidence="6" id="KW-0378">Hydrolase</keyword>
<organism evidence="12 13">
    <name type="scientific">Pyrocoelia pectoralis</name>
    <dbReference type="NCBI Taxonomy" id="417401"/>
    <lineage>
        <taxon>Eukaryota</taxon>
        <taxon>Metazoa</taxon>
        <taxon>Ecdysozoa</taxon>
        <taxon>Arthropoda</taxon>
        <taxon>Hexapoda</taxon>
        <taxon>Insecta</taxon>
        <taxon>Pterygota</taxon>
        <taxon>Neoptera</taxon>
        <taxon>Endopterygota</taxon>
        <taxon>Coleoptera</taxon>
        <taxon>Polyphaga</taxon>
        <taxon>Elateriformia</taxon>
        <taxon>Elateroidea</taxon>
        <taxon>Lampyridae</taxon>
        <taxon>Lampyrinae</taxon>
        <taxon>Pyrocoelia</taxon>
    </lineage>
</organism>
<keyword evidence="9" id="KW-0732">Signal</keyword>
<dbReference type="PANTHER" id="PTHR11733:SF224">
    <property type="entry name" value="NEPRILYSIN-2"/>
    <property type="match status" value="1"/>
</dbReference>
<comment type="caution">
    <text evidence="12">The sequence shown here is derived from an EMBL/GenBank/DDBJ whole genome shotgun (WGS) entry which is preliminary data.</text>
</comment>
<dbReference type="EMBL" id="JAVRBK010000001">
    <property type="protein sequence ID" value="KAK5649201.1"/>
    <property type="molecule type" value="Genomic_DNA"/>
</dbReference>
<comment type="similarity">
    <text evidence="3">Belongs to the peptidase M13 family.</text>
</comment>
<evidence type="ECO:0000313" key="12">
    <source>
        <dbReference type="EMBL" id="KAK5649201.1"/>
    </source>
</evidence>
<evidence type="ECO:0000256" key="5">
    <source>
        <dbReference type="ARBA" id="ARBA00022723"/>
    </source>
</evidence>
<name>A0AAN7VRT7_9COLE</name>
<dbReference type="InterPro" id="IPR018497">
    <property type="entry name" value="Peptidase_M13_C"/>
</dbReference>
<comment type="subcellular location">
    <subcellularLocation>
        <location evidence="2">Cell membrane</location>
        <topology evidence="2">Single-pass type II membrane protein</topology>
    </subcellularLocation>
</comment>
<dbReference type="SUPFAM" id="SSF55486">
    <property type="entry name" value="Metalloproteases ('zincins'), catalytic domain"/>
    <property type="match status" value="1"/>
</dbReference>
<evidence type="ECO:0000256" key="3">
    <source>
        <dbReference type="ARBA" id="ARBA00007357"/>
    </source>
</evidence>
<evidence type="ECO:0000256" key="1">
    <source>
        <dbReference type="ARBA" id="ARBA00001947"/>
    </source>
</evidence>
<dbReference type="Pfam" id="PF05649">
    <property type="entry name" value="Peptidase_M13_N"/>
    <property type="match status" value="1"/>
</dbReference>
<dbReference type="GO" id="GO:0004222">
    <property type="term" value="F:metalloendopeptidase activity"/>
    <property type="evidence" value="ECO:0007669"/>
    <property type="project" value="InterPro"/>
</dbReference>
<dbReference type="PROSITE" id="PS51885">
    <property type="entry name" value="NEPRILYSIN"/>
    <property type="match status" value="1"/>
</dbReference>
<dbReference type="GO" id="GO:0005886">
    <property type="term" value="C:plasma membrane"/>
    <property type="evidence" value="ECO:0007669"/>
    <property type="project" value="UniProtKB-SubCell"/>
</dbReference>
<evidence type="ECO:0000259" key="10">
    <source>
        <dbReference type="Pfam" id="PF01431"/>
    </source>
</evidence>
<dbReference type="PANTHER" id="PTHR11733">
    <property type="entry name" value="ZINC METALLOPROTEASE FAMILY M13 NEPRILYSIN-RELATED"/>
    <property type="match status" value="1"/>
</dbReference>
<accession>A0AAN7VRT7</accession>
<dbReference type="Gene3D" id="3.40.390.10">
    <property type="entry name" value="Collagenase (Catalytic Domain)"/>
    <property type="match status" value="1"/>
</dbReference>
<evidence type="ECO:0000256" key="2">
    <source>
        <dbReference type="ARBA" id="ARBA00004401"/>
    </source>
</evidence>
<dbReference type="Proteomes" id="UP001329430">
    <property type="component" value="Chromosome 1"/>
</dbReference>
<evidence type="ECO:0000256" key="9">
    <source>
        <dbReference type="SAM" id="SignalP"/>
    </source>
</evidence>
<evidence type="ECO:0000313" key="13">
    <source>
        <dbReference type="Proteomes" id="UP001329430"/>
    </source>
</evidence>
<keyword evidence="7" id="KW-0862">Zinc</keyword>
<evidence type="ECO:0000256" key="7">
    <source>
        <dbReference type="ARBA" id="ARBA00022833"/>
    </source>
</evidence>
<keyword evidence="8" id="KW-0482">Metalloprotease</keyword>
<dbReference type="GO" id="GO:0016485">
    <property type="term" value="P:protein processing"/>
    <property type="evidence" value="ECO:0007669"/>
    <property type="project" value="TreeGrafter"/>
</dbReference>
<dbReference type="InterPro" id="IPR042089">
    <property type="entry name" value="Peptidase_M13_dom_2"/>
</dbReference>
<reference evidence="12 13" key="1">
    <citation type="journal article" date="2024" name="Insects">
        <title>An Improved Chromosome-Level Genome Assembly of the Firefly Pyrocoelia pectoralis.</title>
        <authorList>
            <person name="Fu X."/>
            <person name="Meyer-Rochow V.B."/>
            <person name="Ballantyne L."/>
            <person name="Zhu X."/>
        </authorList>
    </citation>
    <scope>NUCLEOTIDE SEQUENCE [LARGE SCALE GENOMIC DNA]</scope>
    <source>
        <strain evidence="12">XCY_ONT2</strain>
    </source>
</reference>
<sequence>MKLYVSCVVIFQMCILKHLSARDFSRISPTCTSADCVKATGEILHYIDEDVNPCDDFYEFACGTFLNNVQLKKEPLINVETIMRDNYLSRIRVMMQEPILHNDSNSMIMAKKMHEACMNSKSSENGLKLVKDTLRQIGGWAVLEGDDWDDSYFHWVSASYLLRKLGFPYEYLVIISVSERSDESDQVLLKIDTPWRCISVDTPEEEELLYNHMVEIAIAFGADADTARSEYADVINFIKDLMGLDNHFQGDDISDDDATTAYLTISELQEKFPDIAWLELLEGILEPVVKMNVDQTVLIKDMSYLYNLQDVLSNTTERVLNNFISWRMIIEHSNVLTNDIAEISRKFYKLLNKHIIVPTLPPINKMCSAIVESVFSLSLQAAYVQRFISQNARDDAMDMVENIVKEFVEEINELHWMDDETRIGAIDRLANLSSYVAYPDAMLDADLIEERYLGYQISEDNLLASILSVNYHKVNSLFNKLNKDDNDIDEVEINEKYTTYGIVYYLASDNSITVPHRMLQDVVYNEDRPKYLNYGSLGSFIGHQIFHSVFEGSPIRQESEYYNWISPETHEAYQKKLDCVAENYESFYVPEIDKYVNSTNTKEEDIADIAGVQLAYKAYKEWIDRNGKEKKLPRLDYTPKQLFWISSAIRFCSKGSPEAIEKSVRHSYQSLKRFRVLGALRNSKHFSKDFHCPAESMMNLNRKCEIW</sequence>
<dbReference type="GO" id="GO:0046872">
    <property type="term" value="F:metal ion binding"/>
    <property type="evidence" value="ECO:0007669"/>
    <property type="project" value="UniProtKB-KW"/>
</dbReference>
<protein>
    <submittedName>
        <fullName evidence="12">Uncharacterized protein</fullName>
    </submittedName>
</protein>
<dbReference type="AlphaFoldDB" id="A0AAN7VRT7"/>
<dbReference type="InterPro" id="IPR024079">
    <property type="entry name" value="MetalloPept_cat_dom_sf"/>
</dbReference>
<comment type="cofactor">
    <cofactor evidence="1">
        <name>Zn(2+)</name>
        <dbReference type="ChEBI" id="CHEBI:29105"/>
    </cofactor>
</comment>
<feature type="domain" description="Peptidase M13 N-terminal" evidence="11">
    <location>
        <begin position="53"/>
        <end position="439"/>
    </location>
</feature>
<evidence type="ECO:0000259" key="11">
    <source>
        <dbReference type="Pfam" id="PF05649"/>
    </source>
</evidence>
<feature type="chain" id="PRO_5042937611" evidence="9">
    <location>
        <begin position="22"/>
        <end position="707"/>
    </location>
</feature>
<dbReference type="CDD" id="cd08662">
    <property type="entry name" value="M13"/>
    <property type="match status" value="1"/>
</dbReference>
<dbReference type="Pfam" id="PF01431">
    <property type="entry name" value="Peptidase_M13"/>
    <property type="match status" value="1"/>
</dbReference>
<dbReference type="InterPro" id="IPR008753">
    <property type="entry name" value="Peptidase_M13_N"/>
</dbReference>